<evidence type="ECO:0000256" key="1">
    <source>
        <dbReference type="SAM" id="Coils"/>
    </source>
</evidence>
<keyword evidence="1" id="KW-0175">Coiled coil</keyword>
<evidence type="ECO:0000313" key="3">
    <source>
        <dbReference type="Proteomes" id="UP000054564"/>
    </source>
</evidence>
<accession>A0A0L0VMT7</accession>
<dbReference type="PANTHER" id="PTHR33069:SF3">
    <property type="entry name" value="DYNEIN HEAVY CHAIN TAIL DOMAIN-CONTAINING PROTEIN"/>
    <property type="match status" value="1"/>
</dbReference>
<name>A0A0L0VMT7_9BASI</name>
<dbReference type="Proteomes" id="UP000054564">
    <property type="component" value="Unassembled WGS sequence"/>
</dbReference>
<protein>
    <submittedName>
        <fullName evidence="2">Uncharacterized protein</fullName>
    </submittedName>
</protein>
<gene>
    <name evidence="2" type="ORF">PSTG_06283</name>
</gene>
<comment type="caution">
    <text evidence="2">The sequence shown here is derived from an EMBL/GenBank/DDBJ whole genome shotgun (WGS) entry which is preliminary data.</text>
</comment>
<dbReference type="AlphaFoldDB" id="A0A0L0VMT7"/>
<dbReference type="EMBL" id="AJIL01000036">
    <property type="protein sequence ID" value="KNF00589.1"/>
    <property type="molecule type" value="Genomic_DNA"/>
</dbReference>
<evidence type="ECO:0000313" key="2">
    <source>
        <dbReference type="EMBL" id="KNF00589.1"/>
    </source>
</evidence>
<reference evidence="3" key="1">
    <citation type="submission" date="2014-03" db="EMBL/GenBank/DDBJ databases">
        <title>The Genome Sequence of Puccinia striiformis f. sp. tritici PST-78.</title>
        <authorList>
            <consortium name="The Broad Institute Genome Sequencing Platform"/>
            <person name="Cuomo C."/>
            <person name="Hulbert S."/>
            <person name="Chen X."/>
            <person name="Walker B."/>
            <person name="Young S.K."/>
            <person name="Zeng Q."/>
            <person name="Gargeya S."/>
            <person name="Fitzgerald M."/>
            <person name="Haas B."/>
            <person name="Abouelleil A."/>
            <person name="Alvarado L."/>
            <person name="Arachchi H.M."/>
            <person name="Berlin A.M."/>
            <person name="Chapman S.B."/>
            <person name="Goldberg J."/>
            <person name="Griggs A."/>
            <person name="Gujja S."/>
            <person name="Hansen M."/>
            <person name="Howarth C."/>
            <person name="Imamovic A."/>
            <person name="Larimer J."/>
            <person name="McCowan C."/>
            <person name="Montmayeur A."/>
            <person name="Murphy C."/>
            <person name="Neiman D."/>
            <person name="Pearson M."/>
            <person name="Priest M."/>
            <person name="Roberts A."/>
            <person name="Saif S."/>
            <person name="Shea T."/>
            <person name="Sisk P."/>
            <person name="Sykes S."/>
            <person name="Wortman J."/>
            <person name="Nusbaum C."/>
            <person name="Birren B."/>
        </authorList>
    </citation>
    <scope>NUCLEOTIDE SEQUENCE [LARGE SCALE GENOMIC DNA]</scope>
    <source>
        <strain evidence="3">race PST-78</strain>
    </source>
</reference>
<keyword evidence="3" id="KW-1185">Reference proteome</keyword>
<dbReference type="PANTHER" id="PTHR33069">
    <property type="entry name" value="CHROMOSOME 7, WHOLE GENOME SHOTGUN SEQUENCE-RELATED"/>
    <property type="match status" value="1"/>
</dbReference>
<organism evidence="2 3">
    <name type="scientific">Puccinia striiformis f. sp. tritici PST-78</name>
    <dbReference type="NCBI Taxonomy" id="1165861"/>
    <lineage>
        <taxon>Eukaryota</taxon>
        <taxon>Fungi</taxon>
        <taxon>Dikarya</taxon>
        <taxon>Basidiomycota</taxon>
        <taxon>Pucciniomycotina</taxon>
        <taxon>Pucciniomycetes</taxon>
        <taxon>Pucciniales</taxon>
        <taxon>Pucciniaceae</taxon>
        <taxon>Puccinia</taxon>
    </lineage>
</organism>
<feature type="coiled-coil region" evidence="1">
    <location>
        <begin position="33"/>
        <end position="60"/>
    </location>
</feature>
<sequence>MAEFVIRWSAQTDKVLEEMDYFTVTHSGHDGTRRRATEKVEITEAELDKKNKLLEKLQWSLVPLIRDQINTFLRLLDMENDWRNQTEPKLQLIHQHLLKLDRTLIQTKKCLEFAAVDVKQVGTHDHHLKRCKQYTYDRIMHYVWYIIRDLHAIFFPCVDFVEESALSIHEPEDPTHPKKALLAKSKVLQRAAECRYSINKAIRLFEGSDFDFIQDGWEEKEASFNTHLESLTRLTRQTNCRPGNTTALKQHLLKLVQFTIPLIKLVKILFRKISCRNTHILPVTLDVGHNSEALSKLHVSGDTLLANFGIFVGTLVDRYNGNPLHYRAAKIHNQIMAISQALHSILLDLPLYLIPLQAEIDCSRKLSDFKTWLCTIQEASHCMTINILSRLPSFDYSNQPELAPDLREPRREAGHLDLYQQYNGVFLHILPSNSYHLASLFR</sequence>
<proteinExistence type="predicted"/>